<dbReference type="VEuPathDB" id="FungiDB:AeMF1_001648"/>
<feature type="transmembrane region" description="Helical" evidence="1">
    <location>
        <begin position="309"/>
        <end position="337"/>
    </location>
</feature>
<dbReference type="Proteomes" id="UP000481153">
    <property type="component" value="Unassembled WGS sequence"/>
</dbReference>
<keyword evidence="1" id="KW-0812">Transmembrane</keyword>
<accession>A0A6G0WTW3</accession>
<feature type="transmembrane region" description="Helical" evidence="1">
    <location>
        <begin position="21"/>
        <end position="42"/>
    </location>
</feature>
<evidence type="ECO:0000313" key="3">
    <source>
        <dbReference type="Proteomes" id="UP000481153"/>
    </source>
</evidence>
<protein>
    <submittedName>
        <fullName evidence="2">Uncharacterized protein</fullName>
    </submittedName>
</protein>
<evidence type="ECO:0000313" key="2">
    <source>
        <dbReference type="EMBL" id="KAF0730887.1"/>
    </source>
</evidence>
<proteinExistence type="predicted"/>
<feature type="transmembrane region" description="Helical" evidence="1">
    <location>
        <begin position="177"/>
        <end position="196"/>
    </location>
</feature>
<dbReference type="AlphaFoldDB" id="A0A6G0WTW3"/>
<sequence length="367" mass="41992">MTKEEETRKPTVKAKAVCTRWSIAYNVLFVLSLASTPFMAYITEPRPGGMAPRNPPQSDNFDEFVVATSTQREVAANAFAMQLNMTLPYEIDDEQTFNYMVRMPGPLFFGHGLRKYLMAFLTANATSRSHMQPWQMCQHDYVLTIQMRELCVWIEAIDSNQYRVWTATSIYESPSSAWIKLLFRTFVTAYVVYVLWTQYYRHYRALLTNLELHGIAADCTRYEIVVGDPSYAILSNSVVSSGMALDLLWGVSYTGIALMQVTQYQGIWLYISGCVYMARFVSFGYFSMRLMSAVIKWRRWEESFAPVDPGLLAIFAYVHCGPIISIMGSTRFVWLLYETWALFLPTTIFVPTTLEEQAIDGISGAIF</sequence>
<evidence type="ECO:0000256" key="1">
    <source>
        <dbReference type="SAM" id="Phobius"/>
    </source>
</evidence>
<reference evidence="2 3" key="1">
    <citation type="submission" date="2019-07" db="EMBL/GenBank/DDBJ databases">
        <title>Genomics analysis of Aphanomyces spp. identifies a new class of oomycete effector associated with host adaptation.</title>
        <authorList>
            <person name="Gaulin E."/>
        </authorList>
    </citation>
    <scope>NUCLEOTIDE SEQUENCE [LARGE SCALE GENOMIC DNA]</scope>
    <source>
        <strain evidence="2 3">ATCC 201684</strain>
    </source>
</reference>
<keyword evidence="1" id="KW-1133">Transmembrane helix</keyword>
<keyword evidence="3" id="KW-1185">Reference proteome</keyword>
<organism evidence="2 3">
    <name type="scientific">Aphanomyces euteiches</name>
    <dbReference type="NCBI Taxonomy" id="100861"/>
    <lineage>
        <taxon>Eukaryota</taxon>
        <taxon>Sar</taxon>
        <taxon>Stramenopiles</taxon>
        <taxon>Oomycota</taxon>
        <taxon>Saprolegniomycetes</taxon>
        <taxon>Saprolegniales</taxon>
        <taxon>Verrucalvaceae</taxon>
        <taxon>Aphanomyces</taxon>
    </lineage>
</organism>
<gene>
    <name evidence="2" type="ORF">Ae201684_011769</name>
</gene>
<feature type="transmembrane region" description="Helical" evidence="1">
    <location>
        <begin position="267"/>
        <end position="288"/>
    </location>
</feature>
<comment type="caution">
    <text evidence="2">The sequence shown here is derived from an EMBL/GenBank/DDBJ whole genome shotgun (WGS) entry which is preliminary data.</text>
</comment>
<keyword evidence="1" id="KW-0472">Membrane</keyword>
<name>A0A6G0WTW3_9STRA</name>
<dbReference type="EMBL" id="VJMJ01000149">
    <property type="protein sequence ID" value="KAF0730887.1"/>
    <property type="molecule type" value="Genomic_DNA"/>
</dbReference>